<dbReference type="SUPFAM" id="SSF55895">
    <property type="entry name" value="Ribonuclease Rh-like"/>
    <property type="match status" value="1"/>
</dbReference>
<reference evidence="4 5" key="1">
    <citation type="submission" date="2018-01" db="EMBL/GenBank/DDBJ databases">
        <title>Whole genome sequencing of Histamine producing bacteria.</title>
        <authorList>
            <person name="Butler K."/>
        </authorList>
    </citation>
    <scope>NUCLEOTIDE SEQUENCE [LARGE SCALE GENOMIC DNA]</scope>
    <source>
        <strain evidence="4 5">DSM 100436</strain>
    </source>
</reference>
<comment type="similarity">
    <text evidence="1 2">Belongs to the RNase T2 family.</text>
</comment>
<evidence type="ECO:0000256" key="2">
    <source>
        <dbReference type="RuleBase" id="RU004328"/>
    </source>
</evidence>
<dbReference type="InterPro" id="IPR001568">
    <property type="entry name" value="RNase_T2-like"/>
</dbReference>
<evidence type="ECO:0000313" key="5">
    <source>
        <dbReference type="Proteomes" id="UP000241771"/>
    </source>
</evidence>
<organism evidence="4 5">
    <name type="scientific">Photobacterium sanctipauli</name>
    <dbReference type="NCBI Taxonomy" id="1342794"/>
    <lineage>
        <taxon>Bacteria</taxon>
        <taxon>Pseudomonadati</taxon>
        <taxon>Pseudomonadota</taxon>
        <taxon>Gammaproteobacteria</taxon>
        <taxon>Vibrionales</taxon>
        <taxon>Vibrionaceae</taxon>
        <taxon>Photobacterium</taxon>
    </lineage>
</organism>
<dbReference type="GO" id="GO:0003723">
    <property type="term" value="F:RNA binding"/>
    <property type="evidence" value="ECO:0007669"/>
    <property type="project" value="InterPro"/>
</dbReference>
<dbReference type="PANTHER" id="PTHR11240:SF22">
    <property type="entry name" value="RIBONUCLEASE T2"/>
    <property type="match status" value="1"/>
</dbReference>
<keyword evidence="3" id="KW-0732">Signal</keyword>
<evidence type="ECO:0000256" key="1">
    <source>
        <dbReference type="ARBA" id="ARBA00007469"/>
    </source>
</evidence>
<dbReference type="PANTHER" id="PTHR11240">
    <property type="entry name" value="RIBONUCLEASE T2"/>
    <property type="match status" value="1"/>
</dbReference>
<keyword evidence="5" id="KW-1185">Reference proteome</keyword>
<dbReference type="PROSITE" id="PS00531">
    <property type="entry name" value="RNASE_T2_2"/>
    <property type="match status" value="1"/>
</dbReference>
<protein>
    <submittedName>
        <fullName evidence="4">Ribonuclease</fullName>
    </submittedName>
</protein>
<dbReference type="GO" id="GO:0033897">
    <property type="term" value="F:ribonuclease T2 activity"/>
    <property type="evidence" value="ECO:0007669"/>
    <property type="project" value="InterPro"/>
</dbReference>
<dbReference type="Pfam" id="PF00445">
    <property type="entry name" value="Ribonuclease_T2"/>
    <property type="match status" value="1"/>
</dbReference>
<gene>
    <name evidence="4" type="ORF">C9I98_05815</name>
</gene>
<dbReference type="EMBL" id="PYMA01000002">
    <property type="protein sequence ID" value="PSW21446.1"/>
    <property type="molecule type" value="Genomic_DNA"/>
</dbReference>
<feature type="signal peptide" evidence="3">
    <location>
        <begin position="1"/>
        <end position="27"/>
    </location>
</feature>
<dbReference type="InterPro" id="IPR036430">
    <property type="entry name" value="RNase_T2-like_sf"/>
</dbReference>
<accession>A0A2T3NYU0</accession>
<dbReference type="InterPro" id="IPR018188">
    <property type="entry name" value="RNase_T2_His_AS_1"/>
</dbReference>
<dbReference type="Gene3D" id="3.90.730.10">
    <property type="entry name" value="Ribonuclease T2-like"/>
    <property type="match status" value="1"/>
</dbReference>
<dbReference type="AlphaFoldDB" id="A0A2T3NYU0"/>
<dbReference type="PROSITE" id="PS00530">
    <property type="entry name" value="RNASE_T2_1"/>
    <property type="match status" value="1"/>
</dbReference>
<comment type="caution">
    <text evidence="4">The sequence shown here is derived from an EMBL/GenBank/DDBJ whole genome shotgun (WGS) entry which is preliminary data.</text>
</comment>
<evidence type="ECO:0000256" key="3">
    <source>
        <dbReference type="SAM" id="SignalP"/>
    </source>
</evidence>
<name>A0A2T3NYU0_9GAMM</name>
<sequence>MPNNIRCLKVALVLFVNVILFSNFSQAATKLDGTFIATEQCPAYQSIKKKTNPGKITTKIDASYQTLAINKPDGDWLQLRFENASPSVRWVNINCGHLNSTSAIATRNANQSSCSIANQQDSYVLAVSWQPGFCEHANFKGNKPECTALDDGKIAINHLTLHGLWPNKKSCGINYGYCQPYKAMKLSDDTVASIAQWMPNFHFQTDFGSYQWKKHGSCQHRSDDEYFITATKLVEQADASPIGTYIKQRIGQSITVDDFKRYLTSQLGSKAAKRIQLSCAKGKYLQEVRIQLPRDFEQYPSFSEKLNAAPLARSFKGNCHSRIHVED</sequence>
<evidence type="ECO:0000313" key="4">
    <source>
        <dbReference type="EMBL" id="PSW21446.1"/>
    </source>
</evidence>
<dbReference type="Proteomes" id="UP000241771">
    <property type="component" value="Unassembled WGS sequence"/>
</dbReference>
<feature type="chain" id="PRO_5015611454" evidence="3">
    <location>
        <begin position="28"/>
        <end position="327"/>
    </location>
</feature>
<dbReference type="GO" id="GO:0006401">
    <property type="term" value="P:RNA catabolic process"/>
    <property type="evidence" value="ECO:0007669"/>
    <property type="project" value="TreeGrafter"/>
</dbReference>
<proteinExistence type="inferred from homology"/>
<dbReference type="InterPro" id="IPR033130">
    <property type="entry name" value="RNase_T2_His_AS_2"/>
</dbReference>